<evidence type="ECO:0000313" key="1">
    <source>
        <dbReference type="EMBL" id="QJA70740.1"/>
    </source>
</evidence>
<accession>A0A6M3JLL7</accession>
<dbReference type="AlphaFoldDB" id="A0A6M3JLL7"/>
<reference evidence="1" key="1">
    <citation type="submission" date="2020-03" db="EMBL/GenBank/DDBJ databases">
        <title>The deep terrestrial virosphere.</title>
        <authorList>
            <person name="Holmfeldt K."/>
            <person name="Nilsson E."/>
            <person name="Simone D."/>
            <person name="Lopez-Fernandez M."/>
            <person name="Wu X."/>
            <person name="de Brujin I."/>
            <person name="Lundin D."/>
            <person name="Andersson A."/>
            <person name="Bertilsson S."/>
            <person name="Dopson M."/>
        </authorList>
    </citation>
    <scope>NUCLEOTIDE SEQUENCE</scope>
    <source>
        <strain evidence="1">MM415A03574</strain>
    </source>
</reference>
<sequence length="56" mass="6344">MDKREEVREIMDMAIKAGEGNETEHQNLYPMFGSLSNDMAKGLAMGLGLMLREMPR</sequence>
<name>A0A6M3JLL7_9ZZZZ</name>
<protein>
    <submittedName>
        <fullName evidence="1">Uncharacterized protein</fullName>
    </submittedName>
</protein>
<dbReference type="EMBL" id="MT141817">
    <property type="protein sequence ID" value="QJA70740.1"/>
    <property type="molecule type" value="Genomic_DNA"/>
</dbReference>
<gene>
    <name evidence="1" type="ORF">MM415A03574_0004</name>
</gene>
<proteinExistence type="predicted"/>
<organism evidence="1">
    <name type="scientific">viral metagenome</name>
    <dbReference type="NCBI Taxonomy" id="1070528"/>
    <lineage>
        <taxon>unclassified sequences</taxon>
        <taxon>metagenomes</taxon>
        <taxon>organismal metagenomes</taxon>
    </lineage>
</organism>